<dbReference type="EMBL" id="CP036275">
    <property type="protein sequence ID" value="QDU35772.1"/>
    <property type="molecule type" value="Genomic_DNA"/>
</dbReference>
<evidence type="ECO:0000313" key="2">
    <source>
        <dbReference type="EMBL" id="QDU35772.1"/>
    </source>
</evidence>
<reference evidence="2 3" key="1">
    <citation type="submission" date="2019-02" db="EMBL/GenBank/DDBJ databases">
        <title>Deep-cultivation of Planctomycetes and their phenomic and genomic characterization uncovers novel biology.</title>
        <authorList>
            <person name="Wiegand S."/>
            <person name="Jogler M."/>
            <person name="Boedeker C."/>
            <person name="Pinto D."/>
            <person name="Vollmers J."/>
            <person name="Rivas-Marin E."/>
            <person name="Kohn T."/>
            <person name="Peeters S.H."/>
            <person name="Heuer A."/>
            <person name="Rast P."/>
            <person name="Oberbeckmann S."/>
            <person name="Bunk B."/>
            <person name="Jeske O."/>
            <person name="Meyerdierks A."/>
            <person name="Storesund J.E."/>
            <person name="Kallscheuer N."/>
            <person name="Luecker S."/>
            <person name="Lage O.M."/>
            <person name="Pohl T."/>
            <person name="Merkel B.J."/>
            <person name="Hornburger P."/>
            <person name="Mueller R.-W."/>
            <person name="Bruemmer F."/>
            <person name="Labrenz M."/>
            <person name="Spormann A.M."/>
            <person name="Op den Camp H."/>
            <person name="Overmann J."/>
            <person name="Amann R."/>
            <person name="Jetten M.S.M."/>
            <person name="Mascher T."/>
            <person name="Medema M.H."/>
            <person name="Devos D.P."/>
            <person name="Kaster A.-K."/>
            <person name="Ovreas L."/>
            <person name="Rohde M."/>
            <person name="Galperin M.Y."/>
            <person name="Jogler C."/>
        </authorList>
    </citation>
    <scope>NUCLEOTIDE SEQUENCE [LARGE SCALE GENOMIC DNA]</scope>
    <source>
        <strain evidence="2 3">Mal4</strain>
    </source>
</reference>
<protein>
    <recommendedName>
        <fullName evidence="1">Ice-binding protein C-terminal domain-containing protein</fullName>
    </recommendedName>
</protein>
<proteinExistence type="predicted"/>
<dbReference type="NCBIfam" id="TIGR02595">
    <property type="entry name" value="PEP_CTERM"/>
    <property type="match status" value="1"/>
</dbReference>
<gene>
    <name evidence="2" type="ORF">Mal4_00540</name>
</gene>
<dbReference type="RefSeq" id="WP_145366475.1">
    <property type="nucleotide sequence ID" value="NZ_CP036275.1"/>
</dbReference>
<evidence type="ECO:0000313" key="3">
    <source>
        <dbReference type="Proteomes" id="UP000320496"/>
    </source>
</evidence>
<keyword evidence="3" id="KW-1185">Reference proteome</keyword>
<name>A0A517YZY6_9PLAN</name>
<accession>A0A517YZY6</accession>
<sequence length="350" mass="37144">MNALPHLLRTRDLVAWLRVMFPLIVLLSASDRCQAVLITSSLERFTEAIIEIDGVEIVNNSQTIANGPSASNATLGTFSDPSEARASGRAEQLTMTANAEYDNRSFDFAEINNFTSVRSSAQLVLEGTSLTGGDVTVDFFLPPGFLELKTQGESSPGQFPATASLSAVLEFSWPTVFDTTGALLDFDATLTGDFYAQAITTLASSETLGPFPFGGPPSGLDLSPLTHSNLTIVDSQSPDFVPLRTITWEYPAFSGSINLGPIPTGQPFILEYRLDAEVSGFGPVSGAAAAINDPLSLTQFGVPTVDQAGTTTTVIPEPSSLALVSIGLVILAGRRRLRRRPRAGDAKLEA</sequence>
<dbReference type="Proteomes" id="UP000320496">
    <property type="component" value="Chromosome"/>
</dbReference>
<feature type="domain" description="Ice-binding protein C-terminal" evidence="1">
    <location>
        <begin position="315"/>
        <end position="336"/>
    </location>
</feature>
<organism evidence="2 3">
    <name type="scientific">Maioricimonas rarisocia</name>
    <dbReference type="NCBI Taxonomy" id="2528026"/>
    <lineage>
        <taxon>Bacteria</taxon>
        <taxon>Pseudomonadati</taxon>
        <taxon>Planctomycetota</taxon>
        <taxon>Planctomycetia</taxon>
        <taxon>Planctomycetales</taxon>
        <taxon>Planctomycetaceae</taxon>
        <taxon>Maioricimonas</taxon>
    </lineage>
</organism>
<dbReference type="KEGG" id="mri:Mal4_00540"/>
<dbReference type="InterPro" id="IPR013424">
    <property type="entry name" value="Ice-binding_C"/>
</dbReference>
<dbReference type="AlphaFoldDB" id="A0A517YZY6"/>
<dbReference type="Pfam" id="PF07589">
    <property type="entry name" value="PEP-CTERM"/>
    <property type="match status" value="1"/>
</dbReference>
<evidence type="ECO:0000259" key="1">
    <source>
        <dbReference type="Pfam" id="PF07589"/>
    </source>
</evidence>